<evidence type="ECO:0000256" key="1">
    <source>
        <dbReference type="SAM" id="Phobius"/>
    </source>
</evidence>
<feature type="transmembrane region" description="Helical" evidence="1">
    <location>
        <begin position="175"/>
        <end position="194"/>
    </location>
</feature>
<feature type="transmembrane region" description="Helical" evidence="1">
    <location>
        <begin position="118"/>
        <end position="135"/>
    </location>
</feature>
<dbReference type="SUPFAM" id="SSF103473">
    <property type="entry name" value="MFS general substrate transporter"/>
    <property type="match status" value="1"/>
</dbReference>
<reference evidence="3" key="1">
    <citation type="submission" date="2019-08" db="EMBL/GenBank/DDBJ databases">
        <authorList>
            <person name="Kucharzyk K."/>
            <person name="Murdoch R.W."/>
            <person name="Higgins S."/>
            <person name="Loffler F."/>
        </authorList>
    </citation>
    <scope>NUCLEOTIDE SEQUENCE</scope>
</reference>
<dbReference type="CDD" id="cd17324">
    <property type="entry name" value="MFS_NepI_like"/>
    <property type="match status" value="1"/>
</dbReference>
<feature type="transmembrane region" description="Helical" evidence="1">
    <location>
        <begin position="48"/>
        <end position="70"/>
    </location>
</feature>
<accession>A0A644WSG6</accession>
<feature type="domain" description="Major facilitator superfamily (MFS) profile" evidence="2">
    <location>
        <begin position="52"/>
        <end position="432"/>
    </location>
</feature>
<sequence>MRKMKLSIYNTKRSVYNFYNEIIFIAYANDIWEEYNYMNNQLFKPNNVSPWITTLLALACGVFVANLYYAQPLIGPISIDTHLSLATSGLIVTLTQIGYVLGLLFIVPLYDLIENCKLVVITLISVICSLIIAAFTNTAIIFLIASLFIGLGSVATQILVPYAAHLASEEQRGQVVGNVMSGLLLGIMLARPIASFVADLWGWHMVFILSAIITTVLAIILAFALPRRNPSPSMSYLGLLSSMWDLFKTTAILRRRALYQACLFGAFSLFWTVSPLWLANHFHLSQQGIALFALAGVAGAIAAPIAGRLADRGWTKRLTGLFILLAIFSLSLTLIYKDSSTIALSLLVVGAVTLDMAVSGNLVLSQRIIYSLGDEIRGRLNGIFMAVFFIGGAIGSAVGGFTYAYGSWPLAAAVGLGMVLIALLYYFTEKNT</sequence>
<dbReference type="AlphaFoldDB" id="A0A644WSG6"/>
<dbReference type="PANTHER" id="PTHR42910:SF1">
    <property type="entry name" value="MAJOR FACILITATOR SUPERFAMILY (MFS) PROFILE DOMAIN-CONTAINING PROTEIN"/>
    <property type="match status" value="1"/>
</dbReference>
<dbReference type="InterPro" id="IPR036259">
    <property type="entry name" value="MFS_trans_sf"/>
</dbReference>
<name>A0A644WSG6_9ZZZZ</name>
<feature type="transmembrane region" description="Helical" evidence="1">
    <location>
        <begin position="284"/>
        <end position="306"/>
    </location>
</feature>
<keyword evidence="1" id="KW-1133">Transmembrane helix</keyword>
<feature type="transmembrane region" description="Helical" evidence="1">
    <location>
        <begin position="257"/>
        <end position="278"/>
    </location>
</feature>
<feature type="transmembrane region" description="Helical" evidence="1">
    <location>
        <begin position="410"/>
        <end position="428"/>
    </location>
</feature>
<keyword evidence="1" id="KW-0812">Transmembrane</keyword>
<feature type="transmembrane region" description="Helical" evidence="1">
    <location>
        <begin position="200"/>
        <end position="225"/>
    </location>
</feature>
<dbReference type="EMBL" id="VSSQ01001271">
    <property type="protein sequence ID" value="MPM06845.1"/>
    <property type="molecule type" value="Genomic_DNA"/>
</dbReference>
<comment type="caution">
    <text evidence="3">The sequence shown here is derived from an EMBL/GenBank/DDBJ whole genome shotgun (WGS) entry which is preliminary data.</text>
</comment>
<dbReference type="GO" id="GO:0022857">
    <property type="term" value="F:transmembrane transporter activity"/>
    <property type="evidence" value="ECO:0007669"/>
    <property type="project" value="InterPro"/>
</dbReference>
<feature type="transmembrane region" description="Helical" evidence="1">
    <location>
        <begin position="342"/>
        <end position="363"/>
    </location>
</feature>
<feature type="transmembrane region" description="Helical" evidence="1">
    <location>
        <begin position="82"/>
        <end position="106"/>
    </location>
</feature>
<feature type="transmembrane region" description="Helical" evidence="1">
    <location>
        <begin position="383"/>
        <end position="404"/>
    </location>
</feature>
<dbReference type="InterPro" id="IPR011701">
    <property type="entry name" value="MFS"/>
</dbReference>
<feature type="transmembrane region" description="Helical" evidence="1">
    <location>
        <begin position="318"/>
        <end position="336"/>
    </location>
</feature>
<evidence type="ECO:0000313" key="3">
    <source>
        <dbReference type="EMBL" id="MPM06845.1"/>
    </source>
</evidence>
<dbReference type="Gene3D" id="1.20.1250.20">
    <property type="entry name" value="MFS general substrate transporter like domains"/>
    <property type="match status" value="2"/>
</dbReference>
<dbReference type="Pfam" id="PF07690">
    <property type="entry name" value="MFS_1"/>
    <property type="match status" value="1"/>
</dbReference>
<proteinExistence type="predicted"/>
<organism evidence="3">
    <name type="scientific">bioreactor metagenome</name>
    <dbReference type="NCBI Taxonomy" id="1076179"/>
    <lineage>
        <taxon>unclassified sequences</taxon>
        <taxon>metagenomes</taxon>
        <taxon>ecological metagenomes</taxon>
    </lineage>
</organism>
<dbReference type="PROSITE" id="PS50850">
    <property type="entry name" value="MFS"/>
    <property type="match status" value="1"/>
</dbReference>
<feature type="transmembrane region" description="Helical" evidence="1">
    <location>
        <begin position="141"/>
        <end position="163"/>
    </location>
</feature>
<gene>
    <name evidence="3" type="primary">sotB_1</name>
    <name evidence="3" type="ORF">SDC9_53148</name>
</gene>
<keyword evidence="1" id="KW-0472">Membrane</keyword>
<protein>
    <submittedName>
        <fullName evidence="3">Sugar efflux transporter</fullName>
    </submittedName>
</protein>
<dbReference type="InterPro" id="IPR020846">
    <property type="entry name" value="MFS_dom"/>
</dbReference>
<evidence type="ECO:0000259" key="2">
    <source>
        <dbReference type="PROSITE" id="PS50850"/>
    </source>
</evidence>
<dbReference type="PANTHER" id="PTHR42910">
    <property type="entry name" value="TRANSPORTER SCO4007-RELATED"/>
    <property type="match status" value="1"/>
</dbReference>